<dbReference type="EMBL" id="AP018449">
    <property type="protein sequence ID" value="BBB89940.1"/>
    <property type="molecule type" value="Genomic_DNA"/>
</dbReference>
<dbReference type="KEGG" id="mana:MAMMFC1_00580"/>
<keyword evidence="1" id="KW-1133">Transmembrane helix</keyword>
<proteinExistence type="predicted"/>
<feature type="transmembrane region" description="Helical" evidence="1">
    <location>
        <begin position="6"/>
        <end position="26"/>
    </location>
</feature>
<reference evidence="2 3" key="1">
    <citation type="journal article" date="2018" name="Int. J. Syst. Evol. Microbiol.">
        <title>Methylomusa anaerophila gen. nov., sp. nov., an anaerobic methanol-utilizing bacterium isolated from a microbial fuel cell.</title>
        <authorList>
            <person name="Amano N."/>
            <person name="Yamamuro A."/>
            <person name="Miyahara M."/>
            <person name="Kouzuma A."/>
            <person name="Abe T."/>
            <person name="Watanabe K."/>
        </authorList>
    </citation>
    <scope>NUCLEOTIDE SEQUENCE [LARGE SCALE GENOMIC DNA]</scope>
    <source>
        <strain evidence="2 3">MMFC1</strain>
    </source>
</reference>
<organism evidence="2 3">
    <name type="scientific">Methylomusa anaerophila</name>
    <dbReference type="NCBI Taxonomy" id="1930071"/>
    <lineage>
        <taxon>Bacteria</taxon>
        <taxon>Bacillati</taxon>
        <taxon>Bacillota</taxon>
        <taxon>Negativicutes</taxon>
        <taxon>Selenomonadales</taxon>
        <taxon>Sporomusaceae</taxon>
        <taxon>Methylomusa</taxon>
    </lineage>
</organism>
<dbReference type="Proteomes" id="UP000276437">
    <property type="component" value="Chromosome"/>
</dbReference>
<keyword evidence="1" id="KW-0472">Membrane</keyword>
<evidence type="ECO:0000313" key="3">
    <source>
        <dbReference type="Proteomes" id="UP000276437"/>
    </source>
</evidence>
<gene>
    <name evidence="2" type="ORF">MAMMFC1_00580</name>
</gene>
<name>A0A348AFU2_9FIRM</name>
<accession>A0A348AFU2</accession>
<keyword evidence="3" id="KW-1185">Reference proteome</keyword>
<protein>
    <submittedName>
        <fullName evidence="2">Uncharacterized protein</fullName>
    </submittedName>
</protein>
<sequence>MLPDIYALAGNQILNLELLLTPFIFLRVEARKPRFQAALRSINAAVAGILPAVLYAPVWTAAIKGPQLVKQEIRQQPQIQKTHNAADNQEGCFKSKIVGVLAHDGGRRS</sequence>
<feature type="transmembrane region" description="Helical" evidence="1">
    <location>
        <begin position="38"/>
        <end position="59"/>
    </location>
</feature>
<dbReference type="AlphaFoldDB" id="A0A348AFU2"/>
<evidence type="ECO:0000256" key="1">
    <source>
        <dbReference type="SAM" id="Phobius"/>
    </source>
</evidence>
<keyword evidence="1" id="KW-0812">Transmembrane</keyword>
<evidence type="ECO:0000313" key="2">
    <source>
        <dbReference type="EMBL" id="BBB89940.1"/>
    </source>
</evidence>